<evidence type="ECO:0000256" key="7">
    <source>
        <dbReference type="ARBA" id="ARBA00023136"/>
    </source>
</evidence>
<dbReference type="EMBL" id="FNHG01000012">
    <property type="protein sequence ID" value="SDM48460.1"/>
    <property type="molecule type" value="Genomic_DNA"/>
</dbReference>
<keyword evidence="5 8" id="KW-0653">Protein transport</keyword>
<evidence type="ECO:0000259" key="10">
    <source>
        <dbReference type="Pfam" id="PF01618"/>
    </source>
</evidence>
<proteinExistence type="inferred from homology"/>
<dbReference type="GO" id="GO:0005886">
    <property type="term" value="C:plasma membrane"/>
    <property type="evidence" value="ECO:0007669"/>
    <property type="project" value="UniProtKB-SubCell"/>
</dbReference>
<evidence type="ECO:0000256" key="8">
    <source>
        <dbReference type="RuleBase" id="RU004057"/>
    </source>
</evidence>
<feature type="transmembrane region" description="Helical" evidence="9">
    <location>
        <begin position="151"/>
        <end position="174"/>
    </location>
</feature>
<feature type="transmembrane region" description="Helical" evidence="9">
    <location>
        <begin position="110"/>
        <end position="131"/>
    </location>
</feature>
<evidence type="ECO:0000256" key="5">
    <source>
        <dbReference type="ARBA" id="ARBA00022927"/>
    </source>
</evidence>
<evidence type="ECO:0000256" key="4">
    <source>
        <dbReference type="ARBA" id="ARBA00022692"/>
    </source>
</evidence>
<sequence>MAMDLVPVWLVQGGWVIWILAVGSVVSIAAILYVFARHSAAKLALNSRRTEALLATVLGPEGNVARAPYEVLAAMASKLHRAGTPRQDILDELTILATEQLNDLRTGMRLLEVIAGAAPLMGLLGTVLGMIEAFKQLEMAGSQIDPSVLSGGIWQALLTTAAGLIVALPALIAWHHFDRGLENARIAMNALLARISNALRARERAGSAR</sequence>
<comment type="subcellular location">
    <subcellularLocation>
        <location evidence="1">Cell membrane</location>
        <topology evidence="1">Multi-pass membrane protein</topology>
    </subcellularLocation>
    <subcellularLocation>
        <location evidence="8">Membrane</location>
        <topology evidence="8">Multi-pass membrane protein</topology>
    </subcellularLocation>
</comment>
<keyword evidence="7 9" id="KW-0472">Membrane</keyword>
<dbReference type="RefSeq" id="WP_091770429.1">
    <property type="nucleotide sequence ID" value="NZ_FNHG01000012.1"/>
</dbReference>
<organism evidence="11 12">
    <name type="scientific">Maricaulis salignorans</name>
    <dbReference type="NCBI Taxonomy" id="144026"/>
    <lineage>
        <taxon>Bacteria</taxon>
        <taxon>Pseudomonadati</taxon>
        <taxon>Pseudomonadota</taxon>
        <taxon>Alphaproteobacteria</taxon>
        <taxon>Maricaulales</taxon>
        <taxon>Maricaulaceae</taxon>
        <taxon>Maricaulis</taxon>
    </lineage>
</organism>
<keyword evidence="4 9" id="KW-0812">Transmembrane</keyword>
<keyword evidence="3" id="KW-1003">Cell membrane</keyword>
<evidence type="ECO:0000313" key="11">
    <source>
        <dbReference type="EMBL" id="SDM48460.1"/>
    </source>
</evidence>
<gene>
    <name evidence="11" type="ORF">SAMN04488568_11243</name>
</gene>
<evidence type="ECO:0000256" key="6">
    <source>
        <dbReference type="ARBA" id="ARBA00022989"/>
    </source>
</evidence>
<protein>
    <submittedName>
        <fullName evidence="11">Outer membrane transport energization protein ExbB</fullName>
    </submittedName>
</protein>
<dbReference type="Pfam" id="PF01618">
    <property type="entry name" value="MotA_ExbB"/>
    <property type="match status" value="1"/>
</dbReference>
<evidence type="ECO:0000256" key="9">
    <source>
        <dbReference type="SAM" id="Phobius"/>
    </source>
</evidence>
<dbReference type="PANTHER" id="PTHR30625:SF15">
    <property type="entry name" value="BIOPOLYMER TRANSPORT PROTEIN EXBB"/>
    <property type="match status" value="1"/>
</dbReference>
<feature type="transmembrane region" description="Helical" evidence="9">
    <location>
        <begin position="15"/>
        <end position="36"/>
    </location>
</feature>
<dbReference type="PANTHER" id="PTHR30625">
    <property type="entry name" value="PROTEIN TOLQ"/>
    <property type="match status" value="1"/>
</dbReference>
<feature type="domain" description="MotA/TolQ/ExbB proton channel" evidence="10">
    <location>
        <begin position="75"/>
        <end position="184"/>
    </location>
</feature>
<dbReference type="STRING" id="144026.SAMN04488568_11243"/>
<keyword evidence="6 9" id="KW-1133">Transmembrane helix</keyword>
<keyword evidence="2 8" id="KW-0813">Transport</keyword>
<reference evidence="11 12" key="1">
    <citation type="submission" date="2016-10" db="EMBL/GenBank/DDBJ databases">
        <authorList>
            <person name="de Groot N.N."/>
        </authorList>
    </citation>
    <scope>NUCLEOTIDE SEQUENCE [LARGE SCALE GENOMIC DNA]</scope>
    <source>
        <strain evidence="11 12">DSM 16077</strain>
    </source>
</reference>
<dbReference type="AlphaFoldDB" id="A0A1G9TLD4"/>
<evidence type="ECO:0000256" key="1">
    <source>
        <dbReference type="ARBA" id="ARBA00004651"/>
    </source>
</evidence>
<accession>A0A1G9TLD4</accession>
<evidence type="ECO:0000256" key="3">
    <source>
        <dbReference type="ARBA" id="ARBA00022475"/>
    </source>
</evidence>
<dbReference type="OrthoDB" id="4045at2"/>
<evidence type="ECO:0000313" key="12">
    <source>
        <dbReference type="Proteomes" id="UP000199759"/>
    </source>
</evidence>
<name>A0A1G9TLD4_9PROT</name>
<dbReference type="InterPro" id="IPR050790">
    <property type="entry name" value="ExbB/TolQ_transport"/>
</dbReference>
<dbReference type="Proteomes" id="UP000199759">
    <property type="component" value="Unassembled WGS sequence"/>
</dbReference>
<evidence type="ECO:0000256" key="2">
    <source>
        <dbReference type="ARBA" id="ARBA00022448"/>
    </source>
</evidence>
<dbReference type="InterPro" id="IPR002898">
    <property type="entry name" value="MotA_ExbB_proton_chnl"/>
</dbReference>
<comment type="similarity">
    <text evidence="8">Belongs to the exbB/tolQ family.</text>
</comment>
<dbReference type="GO" id="GO:0017038">
    <property type="term" value="P:protein import"/>
    <property type="evidence" value="ECO:0007669"/>
    <property type="project" value="TreeGrafter"/>
</dbReference>
<keyword evidence="12" id="KW-1185">Reference proteome</keyword>